<organism evidence="1 2">
    <name type="scientific">Natronococcus pandeyae</name>
    <dbReference type="NCBI Taxonomy" id="2055836"/>
    <lineage>
        <taxon>Archaea</taxon>
        <taxon>Methanobacteriati</taxon>
        <taxon>Methanobacteriota</taxon>
        <taxon>Stenosarchaea group</taxon>
        <taxon>Halobacteria</taxon>
        <taxon>Halobacteriales</taxon>
        <taxon>Natrialbaceae</taxon>
        <taxon>Natronococcus</taxon>
    </lineage>
</organism>
<comment type="caution">
    <text evidence="1">The sequence shown here is derived from an EMBL/GenBank/DDBJ whole genome shotgun (WGS) entry which is preliminary data.</text>
</comment>
<accession>A0A8J8Q798</accession>
<dbReference type="EMBL" id="PHNJ01000001">
    <property type="protein sequence ID" value="TYL40474.1"/>
    <property type="molecule type" value="Genomic_DNA"/>
</dbReference>
<sequence length="61" mass="7142">MSTFVVDLTNGVQKTFERVEQLEADWIRCTRSRTETKPHHAGDETTKYYPLVDVESIRTVR</sequence>
<dbReference type="Proteomes" id="UP000766904">
    <property type="component" value="Unassembled WGS sequence"/>
</dbReference>
<dbReference type="RefSeq" id="WP_148856267.1">
    <property type="nucleotide sequence ID" value="NZ_PHNJ01000001.1"/>
</dbReference>
<protein>
    <submittedName>
        <fullName evidence="1">Uncharacterized protein</fullName>
    </submittedName>
</protein>
<evidence type="ECO:0000313" key="1">
    <source>
        <dbReference type="EMBL" id="TYL40474.1"/>
    </source>
</evidence>
<dbReference type="AlphaFoldDB" id="A0A8J8Q798"/>
<proteinExistence type="predicted"/>
<keyword evidence="2" id="KW-1185">Reference proteome</keyword>
<evidence type="ECO:0000313" key="2">
    <source>
        <dbReference type="Proteomes" id="UP000766904"/>
    </source>
</evidence>
<reference evidence="1" key="1">
    <citation type="submission" date="2017-11" db="EMBL/GenBank/DDBJ databases">
        <authorList>
            <person name="Kajale S.C."/>
            <person name="Sharma A."/>
        </authorList>
    </citation>
    <scope>NUCLEOTIDE SEQUENCE</scope>
    <source>
        <strain evidence="1">LS1_42</strain>
    </source>
</reference>
<gene>
    <name evidence="1" type="ORF">CV102_02565</name>
</gene>
<name>A0A8J8Q798_9EURY</name>